<dbReference type="AlphaFoldDB" id="A0A2G2VNB1"/>
<evidence type="ECO:0000313" key="3">
    <source>
        <dbReference type="Proteomes" id="UP000224567"/>
    </source>
</evidence>
<dbReference type="PROSITE" id="PS50821">
    <property type="entry name" value="PAZ"/>
    <property type="match status" value="1"/>
</dbReference>
<dbReference type="GO" id="GO:0003723">
    <property type="term" value="F:RNA binding"/>
    <property type="evidence" value="ECO:0007669"/>
    <property type="project" value="InterPro"/>
</dbReference>
<dbReference type="CDD" id="cd02846">
    <property type="entry name" value="PAZ_argonaute_like"/>
    <property type="match status" value="1"/>
</dbReference>
<evidence type="ECO:0000259" key="1">
    <source>
        <dbReference type="PROSITE" id="PS50821"/>
    </source>
</evidence>
<dbReference type="InterPro" id="IPR003100">
    <property type="entry name" value="PAZ_dom"/>
</dbReference>
<dbReference type="Proteomes" id="UP000224567">
    <property type="component" value="Unassembled WGS sequence"/>
</dbReference>
<organism evidence="2 3">
    <name type="scientific">Capsicum baccatum</name>
    <name type="common">Peruvian pepper</name>
    <dbReference type="NCBI Taxonomy" id="33114"/>
    <lineage>
        <taxon>Eukaryota</taxon>
        <taxon>Viridiplantae</taxon>
        <taxon>Streptophyta</taxon>
        <taxon>Embryophyta</taxon>
        <taxon>Tracheophyta</taxon>
        <taxon>Spermatophyta</taxon>
        <taxon>Magnoliopsida</taxon>
        <taxon>eudicotyledons</taxon>
        <taxon>Gunneridae</taxon>
        <taxon>Pentapetalae</taxon>
        <taxon>asterids</taxon>
        <taxon>lamiids</taxon>
        <taxon>Solanales</taxon>
        <taxon>Solanaceae</taxon>
        <taxon>Solanoideae</taxon>
        <taxon>Capsiceae</taxon>
        <taxon>Capsicum</taxon>
    </lineage>
</organism>
<dbReference type="OrthoDB" id="1722598at2759"/>
<keyword evidence="3" id="KW-1185">Reference proteome</keyword>
<reference evidence="2 3" key="1">
    <citation type="journal article" date="2017" name="Genome Biol.">
        <title>New reference genome sequences of hot pepper reveal the massive evolution of plant disease-resistance genes by retroduplication.</title>
        <authorList>
            <person name="Kim S."/>
            <person name="Park J."/>
            <person name="Yeom S.I."/>
            <person name="Kim Y.M."/>
            <person name="Seo E."/>
            <person name="Kim K.T."/>
            <person name="Kim M.S."/>
            <person name="Lee J.M."/>
            <person name="Cheong K."/>
            <person name="Shin H.S."/>
            <person name="Kim S.B."/>
            <person name="Han K."/>
            <person name="Lee J."/>
            <person name="Park M."/>
            <person name="Lee H.A."/>
            <person name="Lee H.Y."/>
            <person name="Lee Y."/>
            <person name="Oh S."/>
            <person name="Lee J.H."/>
            <person name="Choi E."/>
            <person name="Choi E."/>
            <person name="Lee S.E."/>
            <person name="Jeon J."/>
            <person name="Kim H."/>
            <person name="Choi G."/>
            <person name="Song H."/>
            <person name="Lee J."/>
            <person name="Lee S.C."/>
            <person name="Kwon J.K."/>
            <person name="Lee H.Y."/>
            <person name="Koo N."/>
            <person name="Hong Y."/>
            <person name="Kim R.W."/>
            <person name="Kang W.H."/>
            <person name="Huh J.H."/>
            <person name="Kang B.C."/>
            <person name="Yang T.J."/>
            <person name="Lee Y.H."/>
            <person name="Bennetzen J.L."/>
            <person name="Choi D."/>
        </authorList>
    </citation>
    <scope>NUCLEOTIDE SEQUENCE [LARGE SCALE GENOMIC DNA]</scope>
    <source>
        <strain evidence="3">cv. PBC81</strain>
    </source>
</reference>
<gene>
    <name evidence="2" type="ORF">CQW23_26256</name>
</gene>
<dbReference type="Gene3D" id="2.170.260.10">
    <property type="entry name" value="paz domain"/>
    <property type="match status" value="1"/>
</dbReference>
<dbReference type="InterPro" id="IPR036085">
    <property type="entry name" value="PAZ_dom_sf"/>
</dbReference>
<comment type="caution">
    <text evidence="2">The sequence shown here is derived from an EMBL/GenBank/DDBJ whole genome shotgun (WGS) entry which is preliminary data.</text>
</comment>
<feature type="domain" description="PAZ" evidence="1">
    <location>
        <begin position="6"/>
        <end position="82"/>
    </location>
</feature>
<accession>A0A2G2VNB1</accession>
<reference evidence="3" key="2">
    <citation type="journal article" date="2017" name="J. Anim. Genet.">
        <title>Multiple reference genome sequences of hot pepper reveal the massive evolution of plant disease resistance genes by retroduplication.</title>
        <authorList>
            <person name="Kim S."/>
            <person name="Park J."/>
            <person name="Yeom S.-I."/>
            <person name="Kim Y.-M."/>
            <person name="Seo E."/>
            <person name="Kim K.-T."/>
            <person name="Kim M.-S."/>
            <person name="Lee J.M."/>
            <person name="Cheong K."/>
            <person name="Shin H.-S."/>
            <person name="Kim S.-B."/>
            <person name="Han K."/>
            <person name="Lee J."/>
            <person name="Park M."/>
            <person name="Lee H.-A."/>
            <person name="Lee H.-Y."/>
            <person name="Lee Y."/>
            <person name="Oh S."/>
            <person name="Lee J.H."/>
            <person name="Choi E."/>
            <person name="Choi E."/>
            <person name="Lee S.E."/>
            <person name="Jeon J."/>
            <person name="Kim H."/>
            <person name="Choi G."/>
            <person name="Song H."/>
            <person name="Lee J."/>
            <person name="Lee S.-C."/>
            <person name="Kwon J.-K."/>
            <person name="Lee H.-Y."/>
            <person name="Koo N."/>
            <person name="Hong Y."/>
            <person name="Kim R.W."/>
            <person name="Kang W.-H."/>
            <person name="Huh J.H."/>
            <person name="Kang B.-C."/>
            <person name="Yang T.-J."/>
            <person name="Lee Y.-H."/>
            <person name="Bennetzen J.L."/>
            <person name="Choi D."/>
        </authorList>
    </citation>
    <scope>NUCLEOTIDE SEQUENCE [LARGE SCALE GENOMIC DNA]</scope>
    <source>
        <strain evidence="3">cv. PBC81</strain>
    </source>
</reference>
<sequence>MGLASFVVSLLSLNSTQKLSKIGEVENEQTWLVDGENFTIDVGQAVRGVKVEVTHRGNIRRKYRISGLTSQPTRELIFLVDE</sequence>
<name>A0A2G2VNB1_CAPBA</name>
<protein>
    <recommendedName>
        <fullName evidence="1">PAZ domain-containing protein</fullName>
    </recommendedName>
</protein>
<dbReference type="EMBL" id="MLFT02000011">
    <property type="protein sequence ID" value="PHT34456.1"/>
    <property type="molecule type" value="Genomic_DNA"/>
</dbReference>
<evidence type="ECO:0000313" key="2">
    <source>
        <dbReference type="EMBL" id="PHT34456.1"/>
    </source>
</evidence>
<dbReference type="SUPFAM" id="SSF101690">
    <property type="entry name" value="PAZ domain"/>
    <property type="match status" value="1"/>
</dbReference>
<proteinExistence type="predicted"/>
<dbReference type="STRING" id="33114.A0A2G2VNB1"/>